<reference evidence="1 2" key="1">
    <citation type="submission" date="2019-04" db="EMBL/GenBank/DDBJ databases">
        <title>Pedobacter sp. AR-3-17 sp. nov., isolated from Arctic soil.</title>
        <authorList>
            <person name="Dahal R.H."/>
            <person name="Kim D.-U."/>
        </authorList>
    </citation>
    <scope>NUCLEOTIDE SEQUENCE [LARGE SCALE GENOMIC DNA]</scope>
    <source>
        <strain evidence="1 2">AR-3-17</strain>
    </source>
</reference>
<dbReference type="EMBL" id="SWBP01000004">
    <property type="protein sequence ID" value="TKB96871.1"/>
    <property type="molecule type" value="Genomic_DNA"/>
</dbReference>
<comment type="caution">
    <text evidence="1">The sequence shown here is derived from an EMBL/GenBank/DDBJ whole genome shotgun (WGS) entry which is preliminary data.</text>
</comment>
<name>A0A4U1BX14_9SPHI</name>
<protein>
    <submittedName>
        <fullName evidence="1">Uncharacterized protein</fullName>
    </submittedName>
</protein>
<dbReference type="RefSeq" id="WP_136826835.1">
    <property type="nucleotide sequence ID" value="NZ_SWBP01000004.1"/>
</dbReference>
<evidence type="ECO:0000313" key="1">
    <source>
        <dbReference type="EMBL" id="TKB96871.1"/>
    </source>
</evidence>
<organism evidence="1 2">
    <name type="scientific">Pedobacter cryophilus</name>
    <dbReference type="NCBI Taxonomy" id="2571271"/>
    <lineage>
        <taxon>Bacteria</taxon>
        <taxon>Pseudomonadati</taxon>
        <taxon>Bacteroidota</taxon>
        <taxon>Sphingobacteriia</taxon>
        <taxon>Sphingobacteriales</taxon>
        <taxon>Sphingobacteriaceae</taxon>
        <taxon>Pedobacter</taxon>
    </lineage>
</organism>
<accession>A0A4U1BX14</accession>
<gene>
    <name evidence="1" type="ORF">FA046_12395</name>
</gene>
<dbReference type="AlphaFoldDB" id="A0A4U1BX14"/>
<keyword evidence="2" id="KW-1185">Reference proteome</keyword>
<evidence type="ECO:0000313" key="2">
    <source>
        <dbReference type="Proteomes" id="UP000308181"/>
    </source>
</evidence>
<sequence>MENQEIKKVQTWLERDLNHKPIITKNKAVLRYKNAGPHIRKITIEVNVNSIHSHKEALEALKNAMQHFLVNESDNLI</sequence>
<dbReference type="Proteomes" id="UP000308181">
    <property type="component" value="Unassembled WGS sequence"/>
</dbReference>
<proteinExistence type="predicted"/>